<keyword evidence="1" id="KW-0813">Transport</keyword>
<dbReference type="Gene3D" id="3.40.50.300">
    <property type="entry name" value="P-loop containing nucleotide triphosphate hydrolases"/>
    <property type="match status" value="1"/>
</dbReference>
<dbReference type="InterPro" id="IPR027417">
    <property type="entry name" value="P-loop_NTPase"/>
</dbReference>
<dbReference type="PANTHER" id="PTHR42794:SF1">
    <property type="entry name" value="HEMIN IMPORT ATP-BINDING PROTEIN HMUV"/>
    <property type="match status" value="1"/>
</dbReference>
<organism evidence="6 7">
    <name type="scientific">Nocardiopsis coralli</name>
    <dbReference type="NCBI Taxonomy" id="2772213"/>
    <lineage>
        <taxon>Bacteria</taxon>
        <taxon>Bacillati</taxon>
        <taxon>Actinomycetota</taxon>
        <taxon>Actinomycetes</taxon>
        <taxon>Streptosporangiales</taxon>
        <taxon>Nocardiopsidaceae</taxon>
        <taxon>Nocardiopsis</taxon>
    </lineage>
</organism>
<dbReference type="PROSITE" id="PS50893">
    <property type="entry name" value="ABC_TRANSPORTER_2"/>
    <property type="match status" value="1"/>
</dbReference>
<evidence type="ECO:0000256" key="4">
    <source>
        <dbReference type="ARBA" id="ARBA00022967"/>
    </source>
</evidence>
<evidence type="ECO:0000313" key="6">
    <source>
        <dbReference type="EMBL" id="MBE2998930.1"/>
    </source>
</evidence>
<gene>
    <name evidence="6" type="ORF">IDM40_09470</name>
</gene>
<feature type="domain" description="ABC transporter" evidence="5">
    <location>
        <begin position="1"/>
        <end position="223"/>
    </location>
</feature>
<keyword evidence="3 6" id="KW-0067">ATP-binding</keyword>
<dbReference type="InterPro" id="IPR003593">
    <property type="entry name" value="AAA+_ATPase"/>
</dbReference>
<dbReference type="EMBL" id="JADBGI010000007">
    <property type="protein sequence ID" value="MBE2998930.1"/>
    <property type="molecule type" value="Genomic_DNA"/>
</dbReference>
<name>A0ABR9P518_9ACTN</name>
<dbReference type="Pfam" id="PF00005">
    <property type="entry name" value="ABC_tran"/>
    <property type="match status" value="1"/>
</dbReference>
<accession>A0ABR9P518</accession>
<dbReference type="PANTHER" id="PTHR42794">
    <property type="entry name" value="HEMIN IMPORT ATP-BINDING PROTEIN HMUV"/>
    <property type="match status" value="1"/>
</dbReference>
<sequence>MLRGVHARARRGELTVLLGANGSGKSTLLRALCGTARPLAGECRVDGASVTGLDPVRRARVLATVLTERDVPPLLSARDLVSLGRHPHTGISGRLGRGDHAVVEWALDAVGVAELAGRRVAELSDGERQRVLTARALAQEPAVLLLDEPTAFLDVPGKVALTGLLRRLARDRGLAVVMCVHDLELALRTADAVWLLDGGALHEGSPAELARNGAIGRAFDGADLEFVPDEGVFRLRDAGPV</sequence>
<protein>
    <submittedName>
        <fullName evidence="6">ABC transporter ATP-binding protein</fullName>
    </submittedName>
</protein>
<proteinExistence type="predicted"/>
<evidence type="ECO:0000256" key="1">
    <source>
        <dbReference type="ARBA" id="ARBA00022448"/>
    </source>
</evidence>
<dbReference type="SUPFAM" id="SSF52540">
    <property type="entry name" value="P-loop containing nucleoside triphosphate hydrolases"/>
    <property type="match status" value="1"/>
</dbReference>
<evidence type="ECO:0000256" key="3">
    <source>
        <dbReference type="ARBA" id="ARBA00022840"/>
    </source>
</evidence>
<dbReference type="InterPro" id="IPR003439">
    <property type="entry name" value="ABC_transporter-like_ATP-bd"/>
</dbReference>
<dbReference type="CDD" id="cd03214">
    <property type="entry name" value="ABC_Iron-Siderophores_B12_Hemin"/>
    <property type="match status" value="1"/>
</dbReference>
<keyword evidence="4" id="KW-1278">Translocase</keyword>
<comment type="caution">
    <text evidence="6">The sequence shown here is derived from an EMBL/GenBank/DDBJ whole genome shotgun (WGS) entry which is preliminary data.</text>
</comment>
<evidence type="ECO:0000259" key="5">
    <source>
        <dbReference type="PROSITE" id="PS50893"/>
    </source>
</evidence>
<reference evidence="6 7" key="1">
    <citation type="submission" date="2020-09" db="EMBL/GenBank/DDBJ databases">
        <title>Diversity and distribution of actinomycetes associated with coral in the coast of Hainan.</title>
        <authorList>
            <person name="Li F."/>
        </authorList>
    </citation>
    <scope>NUCLEOTIDE SEQUENCE [LARGE SCALE GENOMIC DNA]</scope>
    <source>
        <strain evidence="6 7">HNM0947</strain>
    </source>
</reference>
<keyword evidence="2" id="KW-0547">Nucleotide-binding</keyword>
<dbReference type="GO" id="GO:0005524">
    <property type="term" value="F:ATP binding"/>
    <property type="evidence" value="ECO:0007669"/>
    <property type="project" value="UniProtKB-KW"/>
</dbReference>
<keyword evidence="7" id="KW-1185">Reference proteome</keyword>
<dbReference type="Proteomes" id="UP000806528">
    <property type="component" value="Unassembled WGS sequence"/>
</dbReference>
<evidence type="ECO:0000256" key="2">
    <source>
        <dbReference type="ARBA" id="ARBA00022741"/>
    </source>
</evidence>
<evidence type="ECO:0000313" key="7">
    <source>
        <dbReference type="Proteomes" id="UP000806528"/>
    </source>
</evidence>
<dbReference type="SMART" id="SM00382">
    <property type="entry name" value="AAA"/>
    <property type="match status" value="1"/>
</dbReference>